<dbReference type="EnsemblPlants" id="AVESA.00010b.r2.3DG0545110.1">
    <property type="protein sequence ID" value="AVESA.00010b.r2.3DG0545110.1.CDS.1"/>
    <property type="gene ID" value="AVESA.00010b.r2.3DG0545110"/>
</dbReference>
<evidence type="ECO:0000313" key="2">
    <source>
        <dbReference type="Proteomes" id="UP001732700"/>
    </source>
</evidence>
<protein>
    <submittedName>
        <fullName evidence="1">Uncharacterized protein</fullName>
    </submittedName>
</protein>
<accession>A0ACD5W2D2</accession>
<evidence type="ECO:0000313" key="1">
    <source>
        <dbReference type="EnsemblPlants" id="AVESA.00010b.r2.3DG0545110.1.CDS.1"/>
    </source>
</evidence>
<reference evidence="1" key="1">
    <citation type="submission" date="2021-05" db="EMBL/GenBank/DDBJ databases">
        <authorList>
            <person name="Scholz U."/>
            <person name="Mascher M."/>
            <person name="Fiebig A."/>
        </authorList>
    </citation>
    <scope>NUCLEOTIDE SEQUENCE [LARGE SCALE GENOMIC DNA]</scope>
</reference>
<proteinExistence type="predicted"/>
<keyword evidence="2" id="KW-1185">Reference proteome</keyword>
<reference evidence="1" key="2">
    <citation type="submission" date="2025-09" db="UniProtKB">
        <authorList>
            <consortium name="EnsemblPlants"/>
        </authorList>
    </citation>
    <scope>IDENTIFICATION</scope>
</reference>
<name>A0ACD5W2D2_AVESA</name>
<organism evidence="1 2">
    <name type="scientific">Avena sativa</name>
    <name type="common">Oat</name>
    <dbReference type="NCBI Taxonomy" id="4498"/>
    <lineage>
        <taxon>Eukaryota</taxon>
        <taxon>Viridiplantae</taxon>
        <taxon>Streptophyta</taxon>
        <taxon>Embryophyta</taxon>
        <taxon>Tracheophyta</taxon>
        <taxon>Spermatophyta</taxon>
        <taxon>Magnoliopsida</taxon>
        <taxon>Liliopsida</taxon>
        <taxon>Poales</taxon>
        <taxon>Poaceae</taxon>
        <taxon>BOP clade</taxon>
        <taxon>Pooideae</taxon>
        <taxon>Poodae</taxon>
        <taxon>Poeae</taxon>
        <taxon>Poeae Chloroplast Group 1 (Aveneae type)</taxon>
        <taxon>Aveninae</taxon>
        <taxon>Avena</taxon>
    </lineage>
</organism>
<sequence length="149" mass="16510">MDNPVLVELINDLPLLLDNPGLVQRFLDLTHAGIDRNAAHIDELAAQLEELRGVQRALRETPVNTEEEDTVSALEDIAAGYETVLQQQRQMNQVLQFLLVVRAVAYARSRSRLVPGVLLAAASAAVFPGFRTFVRLSVLTLGFLFGLRF</sequence>
<dbReference type="Proteomes" id="UP001732700">
    <property type="component" value="Chromosome 3D"/>
</dbReference>